<accession>A0AAU9D7E7</accession>
<feature type="transmembrane region" description="Helical" evidence="1">
    <location>
        <begin position="31"/>
        <end position="51"/>
    </location>
</feature>
<evidence type="ECO:0000256" key="1">
    <source>
        <dbReference type="SAM" id="Phobius"/>
    </source>
</evidence>
<dbReference type="RefSeq" id="WP_338395086.1">
    <property type="nucleotide sequence ID" value="NZ_AP025316.1"/>
</dbReference>
<reference evidence="2 3" key="1">
    <citation type="submission" date="2021-12" db="EMBL/GenBank/DDBJ databases">
        <title>Genome sequencing of bacteria with rrn-lacking chromosome and rrn-plasmid.</title>
        <authorList>
            <person name="Anda M."/>
            <person name="Iwasaki W."/>
        </authorList>
    </citation>
    <scope>NUCLEOTIDE SEQUENCE [LARGE SCALE GENOMIC DNA]</scope>
    <source>
        <strain evidence="2 3">DSM 100852</strain>
        <plasmid evidence="2 3">pFA2</plasmid>
    </source>
</reference>
<evidence type="ECO:0000313" key="2">
    <source>
        <dbReference type="EMBL" id="BDD11933.1"/>
    </source>
</evidence>
<dbReference type="AlphaFoldDB" id="A0AAU9D7E7"/>
<keyword evidence="2" id="KW-0614">Plasmid</keyword>
<keyword evidence="1" id="KW-0812">Transmembrane</keyword>
<keyword evidence="1" id="KW-1133">Transmembrane helix</keyword>
<protein>
    <recommendedName>
        <fullName evidence="4">Holin</fullName>
    </recommendedName>
</protein>
<organism evidence="2 3">
    <name type="scientific">Fulvitalea axinellae</name>
    <dbReference type="NCBI Taxonomy" id="1182444"/>
    <lineage>
        <taxon>Bacteria</taxon>
        <taxon>Pseudomonadati</taxon>
        <taxon>Bacteroidota</taxon>
        <taxon>Cytophagia</taxon>
        <taxon>Cytophagales</taxon>
        <taxon>Persicobacteraceae</taxon>
        <taxon>Fulvitalea</taxon>
    </lineage>
</organism>
<geneLocation type="plasmid" evidence="2 3">
    <name>pFA2</name>
</geneLocation>
<keyword evidence="1" id="KW-0472">Membrane</keyword>
<evidence type="ECO:0000313" key="3">
    <source>
        <dbReference type="Proteomes" id="UP001348817"/>
    </source>
</evidence>
<name>A0AAU9D7E7_9BACT</name>
<feature type="transmembrane region" description="Helical" evidence="1">
    <location>
        <begin position="7"/>
        <end position="25"/>
    </location>
</feature>
<keyword evidence="3" id="KW-1185">Reference proteome</keyword>
<sequence>MNQHKYTVLGALSALTQITGGHLWVNLSPKIWEGLAMGFAGALGGYLFTLIRKAVGRIRDGPERHRE</sequence>
<evidence type="ECO:0008006" key="4">
    <source>
        <dbReference type="Google" id="ProtNLM"/>
    </source>
</evidence>
<proteinExistence type="predicted"/>
<dbReference type="Proteomes" id="UP001348817">
    <property type="component" value="Plasmid pFA2"/>
</dbReference>
<gene>
    <name evidence="2" type="ORF">FUAX_43650</name>
</gene>
<dbReference type="EMBL" id="AP025316">
    <property type="protein sequence ID" value="BDD11933.1"/>
    <property type="molecule type" value="Genomic_DNA"/>
</dbReference>
<dbReference type="KEGG" id="fax:FUAX_43650"/>